<dbReference type="AlphaFoldDB" id="A0A2A6BIH7"/>
<evidence type="ECO:0000313" key="2">
    <source>
        <dbReference type="EnsemblMetazoa" id="PPA39865.1"/>
    </source>
</evidence>
<protein>
    <submittedName>
        <fullName evidence="2">Uncharacterized protein</fullName>
    </submittedName>
</protein>
<gene>
    <name evidence="2" type="primary">WBGene00278234</name>
</gene>
<accession>A0A8R1YTA7</accession>
<reference evidence="2" key="2">
    <citation type="submission" date="2022-06" db="UniProtKB">
        <authorList>
            <consortium name="EnsemblMetazoa"/>
        </authorList>
    </citation>
    <scope>IDENTIFICATION</scope>
    <source>
        <strain evidence="2">PS312</strain>
    </source>
</reference>
<feature type="compositionally biased region" description="Basic and acidic residues" evidence="1">
    <location>
        <begin position="20"/>
        <end position="41"/>
    </location>
</feature>
<evidence type="ECO:0000313" key="3">
    <source>
        <dbReference type="Proteomes" id="UP000005239"/>
    </source>
</evidence>
<organism evidence="2 3">
    <name type="scientific">Pristionchus pacificus</name>
    <name type="common">Parasitic nematode worm</name>
    <dbReference type="NCBI Taxonomy" id="54126"/>
    <lineage>
        <taxon>Eukaryota</taxon>
        <taxon>Metazoa</taxon>
        <taxon>Ecdysozoa</taxon>
        <taxon>Nematoda</taxon>
        <taxon>Chromadorea</taxon>
        <taxon>Rhabditida</taxon>
        <taxon>Rhabditina</taxon>
        <taxon>Diplogasteromorpha</taxon>
        <taxon>Diplogasteroidea</taxon>
        <taxon>Neodiplogasteridae</taxon>
        <taxon>Pristionchus</taxon>
    </lineage>
</organism>
<sequence>VLQQTSERVRVFERVSGSGREAEKGNITEKCQHRNEGEHQHSIATVDPNRMDNPVDWNGAK</sequence>
<proteinExistence type="predicted"/>
<feature type="region of interest" description="Disordered" evidence="1">
    <location>
        <begin position="16"/>
        <end position="61"/>
    </location>
</feature>
<dbReference type="Proteomes" id="UP000005239">
    <property type="component" value="Unassembled WGS sequence"/>
</dbReference>
<name>A0A2A6BIH7_PRIPA</name>
<keyword evidence="3" id="KW-1185">Reference proteome</keyword>
<evidence type="ECO:0000256" key="1">
    <source>
        <dbReference type="SAM" id="MobiDB-lite"/>
    </source>
</evidence>
<reference evidence="3" key="1">
    <citation type="journal article" date="2008" name="Nat. Genet.">
        <title>The Pristionchus pacificus genome provides a unique perspective on nematode lifestyle and parasitism.</title>
        <authorList>
            <person name="Dieterich C."/>
            <person name="Clifton S.W."/>
            <person name="Schuster L.N."/>
            <person name="Chinwalla A."/>
            <person name="Delehaunty K."/>
            <person name="Dinkelacker I."/>
            <person name="Fulton L."/>
            <person name="Fulton R."/>
            <person name="Godfrey J."/>
            <person name="Minx P."/>
            <person name="Mitreva M."/>
            <person name="Roeseler W."/>
            <person name="Tian H."/>
            <person name="Witte H."/>
            <person name="Yang S.P."/>
            <person name="Wilson R.K."/>
            <person name="Sommer R.J."/>
        </authorList>
    </citation>
    <scope>NUCLEOTIDE SEQUENCE [LARGE SCALE GENOMIC DNA]</scope>
    <source>
        <strain evidence="3">PS312</strain>
    </source>
</reference>
<accession>A0A2A6BIH7</accession>
<dbReference type="EnsemblMetazoa" id="PPA39865.1">
    <property type="protein sequence ID" value="PPA39865.1"/>
    <property type="gene ID" value="WBGene00278234"/>
</dbReference>